<dbReference type="Proteomes" id="UP000275385">
    <property type="component" value="Unassembled WGS sequence"/>
</dbReference>
<proteinExistence type="predicted"/>
<evidence type="ECO:0000313" key="3">
    <source>
        <dbReference type="Proteomes" id="UP000275385"/>
    </source>
</evidence>
<dbReference type="AlphaFoldDB" id="A0A420YHV3"/>
<dbReference type="EMBL" id="QVQW01000008">
    <property type="protein sequence ID" value="RKU47479.1"/>
    <property type="molecule type" value="Genomic_DNA"/>
</dbReference>
<comment type="caution">
    <text evidence="2">The sequence shown here is derived from an EMBL/GenBank/DDBJ whole genome shotgun (WGS) entry which is preliminary data.</text>
</comment>
<organism evidence="2 3">
    <name type="scientific">Coniochaeta pulveracea</name>
    <dbReference type="NCBI Taxonomy" id="177199"/>
    <lineage>
        <taxon>Eukaryota</taxon>
        <taxon>Fungi</taxon>
        <taxon>Dikarya</taxon>
        <taxon>Ascomycota</taxon>
        <taxon>Pezizomycotina</taxon>
        <taxon>Sordariomycetes</taxon>
        <taxon>Sordariomycetidae</taxon>
        <taxon>Coniochaetales</taxon>
        <taxon>Coniochaetaceae</taxon>
        <taxon>Coniochaeta</taxon>
    </lineage>
</organism>
<evidence type="ECO:0000313" key="2">
    <source>
        <dbReference type="EMBL" id="RKU47479.1"/>
    </source>
</evidence>
<feature type="region of interest" description="Disordered" evidence="1">
    <location>
        <begin position="45"/>
        <end position="64"/>
    </location>
</feature>
<gene>
    <name evidence="2" type="ORF">DL546_000839</name>
</gene>
<dbReference type="OrthoDB" id="5424391at2759"/>
<evidence type="ECO:0000256" key="1">
    <source>
        <dbReference type="SAM" id="MobiDB-lite"/>
    </source>
</evidence>
<name>A0A420YHV3_9PEZI</name>
<feature type="region of interest" description="Disordered" evidence="1">
    <location>
        <begin position="1"/>
        <end position="26"/>
    </location>
</feature>
<accession>A0A420YHV3</accession>
<protein>
    <submittedName>
        <fullName evidence="2">Uncharacterized protein</fullName>
    </submittedName>
</protein>
<reference evidence="2 3" key="1">
    <citation type="submission" date="2018-08" db="EMBL/GenBank/DDBJ databases">
        <title>Draft genome of the lignicolous fungus Coniochaeta pulveracea.</title>
        <authorList>
            <person name="Borstlap C.J."/>
            <person name="De Witt R.N."/>
            <person name="Botha A."/>
            <person name="Volschenk H."/>
        </authorList>
    </citation>
    <scope>NUCLEOTIDE SEQUENCE [LARGE SCALE GENOMIC DNA]</scope>
    <source>
        <strain evidence="2 3">CAB683</strain>
    </source>
</reference>
<feature type="compositionally biased region" description="Basic and acidic residues" evidence="1">
    <location>
        <begin position="45"/>
        <end position="56"/>
    </location>
</feature>
<sequence>MQKTKPLSFLKNRLPSLHQPLPLNNHDSKRLLDALTTSFRRQLDKEHGWLPDERTPTRPGTATSLLPPLPRPTDHHLSHILSNPLFNPTPTPDPTDGRVARHNAVFDEAVRKGMMTPARASGFLISVKNAILQSPMSSVEEGMRKSGAGARVVGWLATSGLEKELNPFIADSLLVKFMVAEGMEERIWIWLERLRDSKEHSNLWAKLLGVLVSTKSKGAVSLDGAYAAIIRGEEYFRVPKGMEFVQGMLPTWRVLSYQSTVKAWKYETPSATLFDPYVAMLDHMKQDAPLDRAHLDLHHPVNPRAERAVELLTKDVGPEDSWKRVLATAGTSLGQSVYHLMALGLDTVQHLSKGGHSAEAQQILDIVQTRITPLFQSYQRKAALTAEARITGVQEWS</sequence>
<keyword evidence="3" id="KW-1185">Reference proteome</keyword>